<proteinExistence type="predicted"/>
<name>A0A8J8TA52_HALGN</name>
<accession>A0A8J8TA52</accession>
<dbReference type="PANTHER" id="PTHR15319">
    <property type="entry name" value="TATA BOX-BINDING PROTEIN ASSOCIATED FACTOR RNA POLYMERASE I SUBUNIT C"/>
    <property type="match status" value="1"/>
</dbReference>
<gene>
    <name evidence="1" type="ORF">FGO68_gene10879</name>
</gene>
<dbReference type="PANTHER" id="PTHR15319:SF1">
    <property type="entry name" value="TATA BOX-BINDING PROTEIN-ASSOCIATED FACTOR RNA POLYMERASE I SUBUNIT C"/>
    <property type="match status" value="1"/>
</dbReference>
<sequence>MELKRQKQALIEKARLEALKDPCDIGKSHQKHVPTCVPLFRSDKGMIKALRNGVAQANIGYKKVNKSDSDEAEANEEDDEQLLKKCMLKRRNVGDKWLSEFAKSQAIDSSIQYDLLKELIDEDNKTPKLQKYYSNCLGIQKATDDSYLLIYPSHMKTHVNVDSITIANDKVTNHKTVASDLQVMFNGIQQLEFYNQKHLLSRDYYSLQLSTVSQGEDDVISLVKELSWSCDTDCLIKFRQSPYLAEQVVIMSEKSKFFTCRLDERAEKRLPISFKLGAQDQLDFKQDLTYFDFGFHPQSLLAGNFRDVYAIDLRAKKASHLLSSQVHSQDNTFNKFSAIHRISDQFNHFALIDEEKFLIYDIRSPKIPVHSIDHYLHETVNFTEIVQSSYHQFDIKPSLEALNDLTQLLTETKNVTAPSAYRDFLVLSSKHPSHLLNVRTSKLRRREDAMAYDISRLTGWDYNLIMKGVKPQLVQSSPIQNHLAKVRGCQLIKNGDESKIVVSCDSLGGLYLSVMREVDQHIIERVGQKVQQKEDIIRVNQETYAKEDNQIAQINFKQKYTFNEVDCSGLLDELLEMAQGHE</sequence>
<dbReference type="GO" id="GO:0001650">
    <property type="term" value="C:fibrillar center"/>
    <property type="evidence" value="ECO:0007669"/>
    <property type="project" value="TreeGrafter"/>
</dbReference>
<protein>
    <submittedName>
        <fullName evidence="1">Uncharacterized protein</fullName>
    </submittedName>
</protein>
<dbReference type="AlphaFoldDB" id="A0A8J8TA52"/>
<dbReference type="InterPro" id="IPR038801">
    <property type="entry name" value="TAF1C"/>
</dbReference>
<dbReference type="EMBL" id="RRYP01000737">
    <property type="protein sequence ID" value="TNV86928.1"/>
    <property type="molecule type" value="Genomic_DNA"/>
</dbReference>
<dbReference type="OrthoDB" id="829at2759"/>
<dbReference type="GO" id="GO:0001164">
    <property type="term" value="F:RNA polymerase I core promoter sequence-specific DNA binding"/>
    <property type="evidence" value="ECO:0007669"/>
    <property type="project" value="TreeGrafter"/>
</dbReference>
<comment type="caution">
    <text evidence="1">The sequence shown here is derived from an EMBL/GenBank/DDBJ whole genome shotgun (WGS) entry which is preliminary data.</text>
</comment>
<evidence type="ECO:0000313" key="2">
    <source>
        <dbReference type="Proteomes" id="UP000785679"/>
    </source>
</evidence>
<organism evidence="1 2">
    <name type="scientific">Halteria grandinella</name>
    <dbReference type="NCBI Taxonomy" id="5974"/>
    <lineage>
        <taxon>Eukaryota</taxon>
        <taxon>Sar</taxon>
        <taxon>Alveolata</taxon>
        <taxon>Ciliophora</taxon>
        <taxon>Intramacronucleata</taxon>
        <taxon>Spirotrichea</taxon>
        <taxon>Stichotrichia</taxon>
        <taxon>Sporadotrichida</taxon>
        <taxon>Halteriidae</taxon>
        <taxon>Halteria</taxon>
    </lineage>
</organism>
<reference evidence="1" key="1">
    <citation type="submission" date="2019-06" db="EMBL/GenBank/DDBJ databases">
        <authorList>
            <person name="Zheng W."/>
        </authorList>
    </citation>
    <scope>NUCLEOTIDE SEQUENCE</scope>
    <source>
        <strain evidence="1">QDHG01</strain>
    </source>
</reference>
<keyword evidence="2" id="KW-1185">Reference proteome</keyword>
<dbReference type="Proteomes" id="UP000785679">
    <property type="component" value="Unassembled WGS sequence"/>
</dbReference>
<evidence type="ECO:0000313" key="1">
    <source>
        <dbReference type="EMBL" id="TNV86928.1"/>
    </source>
</evidence>